<evidence type="ECO:0000313" key="2">
    <source>
        <dbReference type="EMBL" id="QNO16858.1"/>
    </source>
</evidence>
<accession>A0A7G9WDU6</accession>
<keyword evidence="1" id="KW-1133">Transmembrane helix</keyword>
<feature type="transmembrane region" description="Helical" evidence="1">
    <location>
        <begin position="138"/>
        <end position="162"/>
    </location>
</feature>
<dbReference type="PANTHER" id="PTHR43471">
    <property type="entry name" value="ABC TRANSPORTER PERMEASE"/>
    <property type="match status" value="1"/>
</dbReference>
<dbReference type="AlphaFoldDB" id="A0A7G9WDU6"/>
<keyword evidence="1" id="KW-0472">Membrane</keyword>
<dbReference type="Proteomes" id="UP000516046">
    <property type="component" value="Chromosome"/>
</dbReference>
<dbReference type="EMBL" id="CP060696">
    <property type="protein sequence ID" value="QNO16858.1"/>
    <property type="molecule type" value="Genomic_DNA"/>
</dbReference>
<dbReference type="RefSeq" id="WP_212505925.1">
    <property type="nucleotide sequence ID" value="NZ_CP060696.1"/>
</dbReference>
<keyword evidence="1" id="KW-0812">Transmembrane</keyword>
<protein>
    <submittedName>
        <fullName evidence="2">ABC transporter permease subunit</fullName>
    </submittedName>
</protein>
<name>A0A7G9WDU6_9FIRM</name>
<dbReference type="GO" id="GO:0005886">
    <property type="term" value="C:plasma membrane"/>
    <property type="evidence" value="ECO:0007669"/>
    <property type="project" value="UniProtKB-SubCell"/>
</dbReference>
<proteinExistence type="predicted"/>
<evidence type="ECO:0000313" key="3">
    <source>
        <dbReference type="Proteomes" id="UP000516046"/>
    </source>
</evidence>
<feature type="transmembrane region" description="Helical" evidence="1">
    <location>
        <begin position="182"/>
        <end position="205"/>
    </location>
</feature>
<feature type="transmembrane region" description="Helical" evidence="1">
    <location>
        <begin position="30"/>
        <end position="58"/>
    </location>
</feature>
<keyword evidence="3" id="KW-1185">Reference proteome</keyword>
<dbReference type="GO" id="GO:0140359">
    <property type="term" value="F:ABC-type transporter activity"/>
    <property type="evidence" value="ECO:0007669"/>
    <property type="project" value="InterPro"/>
</dbReference>
<organism evidence="2 3">
    <name type="scientific">Caproicibacterium amylolyticum</name>
    <dbReference type="NCBI Taxonomy" id="2766537"/>
    <lineage>
        <taxon>Bacteria</taxon>
        <taxon>Bacillati</taxon>
        <taxon>Bacillota</taxon>
        <taxon>Clostridia</taxon>
        <taxon>Eubacteriales</taxon>
        <taxon>Oscillospiraceae</taxon>
        <taxon>Caproicibacterium</taxon>
    </lineage>
</organism>
<feature type="transmembrane region" description="Helical" evidence="1">
    <location>
        <begin position="217"/>
        <end position="235"/>
    </location>
</feature>
<gene>
    <name evidence="2" type="ORF">H6X83_07700</name>
</gene>
<evidence type="ECO:0000256" key="1">
    <source>
        <dbReference type="SAM" id="Phobius"/>
    </source>
</evidence>
<dbReference type="Pfam" id="PF12679">
    <property type="entry name" value="ABC2_membrane_2"/>
    <property type="match status" value="1"/>
</dbReference>
<sequence length="273" mass="30768">MRPPKFLSRLINVRQTALIKKDFKEMWQNLIVRTMLVIVPLSFVVLLPILFMVLANILPSSSVEGMEKMRVLLSEKQNYMNDRQTLFFIYSDCLGPMLYLIVPLMTACVTAASSFVGEKERGTIETLFLTPFTTKEIFNSKVLGCVGLSALVSLISFVLYAIVMSVGDILLGVTAFWADPSWITMVFLLAPALIVFGVLFMVLVSGRSHSFMESVQICGYVLLPLILLYVGQFSGMFRLSAWHYFVISVFMAAVDFIIWKITSAHFTPEKLLQ</sequence>
<dbReference type="KEGG" id="caml:H6X83_07700"/>
<feature type="transmembrane region" description="Helical" evidence="1">
    <location>
        <begin position="241"/>
        <end position="261"/>
    </location>
</feature>
<feature type="transmembrane region" description="Helical" evidence="1">
    <location>
        <begin position="97"/>
        <end position="117"/>
    </location>
</feature>
<reference evidence="2 3" key="1">
    <citation type="submission" date="2020-08" db="EMBL/GenBank/DDBJ databases">
        <authorList>
            <person name="Ren C."/>
            <person name="Gu Y."/>
            <person name="Xu Y."/>
        </authorList>
    </citation>
    <scope>NUCLEOTIDE SEQUENCE [LARGE SCALE GENOMIC DNA]</scope>
    <source>
        <strain evidence="2 3">LBM18003</strain>
    </source>
</reference>